<protein>
    <submittedName>
        <fullName evidence="2">Transcription regulator</fullName>
    </submittedName>
</protein>
<name>A0A219VHC1_9CAUD</name>
<evidence type="ECO:0000259" key="1">
    <source>
        <dbReference type="PROSITE" id="PS50943"/>
    </source>
</evidence>
<organism evidence="2 3">
    <name type="scientific">Ochrobactrum phage POA1180</name>
    <dbReference type="NCBI Taxonomy" id="1897640"/>
    <lineage>
        <taxon>Viruses</taxon>
        <taxon>Duplodnaviria</taxon>
        <taxon>Heunggongvirae</taxon>
        <taxon>Uroviricota</taxon>
        <taxon>Caudoviricetes</taxon>
        <taxon>Abaiavirus</taxon>
        <taxon>Abaiavirus POA1180</taxon>
    </lineage>
</organism>
<dbReference type="Proteomes" id="UP000226413">
    <property type="component" value="Segment"/>
</dbReference>
<evidence type="ECO:0000313" key="2">
    <source>
        <dbReference type="EMBL" id="AOT25343.1"/>
    </source>
</evidence>
<dbReference type="GO" id="GO:0003677">
    <property type="term" value="F:DNA binding"/>
    <property type="evidence" value="ECO:0007669"/>
    <property type="project" value="InterPro"/>
</dbReference>
<dbReference type="Gene3D" id="1.10.260.40">
    <property type="entry name" value="lambda repressor-like DNA-binding domains"/>
    <property type="match status" value="1"/>
</dbReference>
<dbReference type="InterPro" id="IPR001387">
    <property type="entry name" value="Cro/C1-type_HTH"/>
</dbReference>
<dbReference type="EMBL" id="KX669658">
    <property type="protein sequence ID" value="AOT25343.1"/>
    <property type="molecule type" value="Genomic_DNA"/>
</dbReference>
<keyword evidence="3" id="KW-1185">Reference proteome</keyword>
<dbReference type="Pfam" id="PF13560">
    <property type="entry name" value="HTH_31"/>
    <property type="match status" value="1"/>
</dbReference>
<reference evidence="2 3" key="1">
    <citation type="journal article" date="2017" name="Front. Microbiol.">
        <title>Prevalence, Host Range, and Comparative Genomic Analysis of Temperate Ochrobactrum Phages.</title>
        <authorList>
            <person name="Jackel C."/>
            <person name="Hertwig S."/>
            <person name="Scholz H.C."/>
            <person name="Nockler K."/>
            <person name="Reetz J."/>
            <person name="Hammerl J.A."/>
        </authorList>
    </citation>
    <scope>NUCLEOTIDE SEQUENCE [LARGE SCALE GENOMIC DNA]</scope>
</reference>
<dbReference type="CDD" id="cd00093">
    <property type="entry name" value="HTH_XRE"/>
    <property type="match status" value="1"/>
</dbReference>
<accession>A0A219VHC1</accession>
<dbReference type="SMART" id="SM00530">
    <property type="entry name" value="HTH_XRE"/>
    <property type="match status" value="1"/>
</dbReference>
<proteinExistence type="predicted"/>
<dbReference type="InterPro" id="IPR010982">
    <property type="entry name" value="Lambda_DNA-bd_dom_sf"/>
</dbReference>
<dbReference type="PROSITE" id="PS50943">
    <property type="entry name" value="HTH_CROC1"/>
    <property type="match status" value="1"/>
</dbReference>
<feature type="domain" description="HTH cro/C1-type" evidence="1">
    <location>
        <begin position="18"/>
        <end position="73"/>
    </location>
</feature>
<sequence length="175" mass="19303">MLAVARPETAKTPLAARLREVRRAAGDIPRASFAEQLSISEKTLGNYERGDNEPTASVLGVYQSVLGANLHWIITGEGSMFDADRSPAPKLPVIEPVLIRRLGQLVDSTFKEEEGRIRDIDLVVETGNAYNDLCSLVDDLHDTEAIEEALPLIKRRLKKRISDAANDPSNRKRSA</sequence>
<dbReference type="SUPFAM" id="SSF47413">
    <property type="entry name" value="lambda repressor-like DNA-binding domains"/>
    <property type="match status" value="1"/>
</dbReference>
<gene>
    <name evidence="2" type="ORF">POA1180_35</name>
</gene>
<evidence type="ECO:0000313" key="3">
    <source>
        <dbReference type="Proteomes" id="UP000226413"/>
    </source>
</evidence>